<dbReference type="PANTHER" id="PTHR24078">
    <property type="entry name" value="DNAJ HOMOLOG SUBFAMILY C MEMBER"/>
    <property type="match status" value="1"/>
</dbReference>
<dbReference type="CDD" id="cd06257">
    <property type="entry name" value="DnaJ"/>
    <property type="match status" value="1"/>
</dbReference>
<dbReference type="AlphaFoldDB" id="A0A3P5YFK0"/>
<dbReference type="SUPFAM" id="SSF46565">
    <property type="entry name" value="Chaperone J-domain"/>
    <property type="match status" value="1"/>
</dbReference>
<dbReference type="FunFam" id="2.60.260.20:FF:000006">
    <property type="entry name" value="DnaJ subfamily B member 13"/>
    <property type="match status" value="1"/>
</dbReference>
<reference evidence="4" key="1">
    <citation type="submission" date="2018-11" db="EMBL/GenBank/DDBJ databases">
        <authorList>
            <consortium name="Genoscope - CEA"/>
            <person name="William W."/>
        </authorList>
    </citation>
    <scope>NUCLEOTIDE SEQUENCE</scope>
</reference>
<organism evidence="4">
    <name type="scientific">Brassica campestris</name>
    <name type="common">Field mustard</name>
    <dbReference type="NCBI Taxonomy" id="3711"/>
    <lineage>
        <taxon>Eukaryota</taxon>
        <taxon>Viridiplantae</taxon>
        <taxon>Streptophyta</taxon>
        <taxon>Embryophyta</taxon>
        <taxon>Tracheophyta</taxon>
        <taxon>Spermatophyta</taxon>
        <taxon>Magnoliopsida</taxon>
        <taxon>eudicotyledons</taxon>
        <taxon>Gunneridae</taxon>
        <taxon>Pentapetalae</taxon>
        <taxon>rosids</taxon>
        <taxon>malvids</taxon>
        <taxon>Brassicales</taxon>
        <taxon>Brassicaceae</taxon>
        <taxon>Brassiceae</taxon>
        <taxon>Brassica</taxon>
    </lineage>
</organism>
<keyword evidence="1" id="KW-0143">Chaperone</keyword>
<dbReference type="Pfam" id="PF01556">
    <property type="entry name" value="DnaJ_C"/>
    <property type="match status" value="1"/>
</dbReference>
<feature type="region of interest" description="Disordered" evidence="2">
    <location>
        <begin position="78"/>
        <end position="112"/>
    </location>
</feature>
<evidence type="ECO:0000256" key="1">
    <source>
        <dbReference type="ARBA" id="ARBA00023186"/>
    </source>
</evidence>
<dbReference type="Gene3D" id="1.10.287.110">
    <property type="entry name" value="DnaJ domain"/>
    <property type="match status" value="1"/>
</dbReference>
<evidence type="ECO:0000259" key="3">
    <source>
        <dbReference type="PROSITE" id="PS50076"/>
    </source>
</evidence>
<dbReference type="PRINTS" id="PR00625">
    <property type="entry name" value="JDOMAIN"/>
</dbReference>
<dbReference type="GO" id="GO:0051082">
    <property type="term" value="F:unfolded protein binding"/>
    <property type="evidence" value="ECO:0007669"/>
    <property type="project" value="InterPro"/>
</dbReference>
<dbReference type="SUPFAM" id="SSF49493">
    <property type="entry name" value="HSP40/DnaJ peptide-binding domain"/>
    <property type="match status" value="2"/>
</dbReference>
<dbReference type="CDD" id="cd10747">
    <property type="entry name" value="DnaJ_C"/>
    <property type="match status" value="1"/>
</dbReference>
<dbReference type="PROSITE" id="PS00636">
    <property type="entry name" value="DNAJ_1"/>
    <property type="match status" value="1"/>
</dbReference>
<accession>A0A3P5YFK0</accession>
<dbReference type="FunFam" id="1.10.287.110:FF:000020">
    <property type="entry name" value="DnaJ subfamily B member 13"/>
    <property type="match status" value="1"/>
</dbReference>
<dbReference type="InterPro" id="IPR001623">
    <property type="entry name" value="DnaJ_domain"/>
</dbReference>
<dbReference type="Pfam" id="PF00226">
    <property type="entry name" value="DnaJ"/>
    <property type="match status" value="1"/>
</dbReference>
<evidence type="ECO:0000256" key="2">
    <source>
        <dbReference type="SAM" id="MobiDB-lite"/>
    </source>
</evidence>
<feature type="compositionally biased region" description="Low complexity" evidence="2">
    <location>
        <begin position="81"/>
        <end position="96"/>
    </location>
</feature>
<protein>
    <recommendedName>
        <fullName evidence="3">J domain-containing protein</fullName>
    </recommendedName>
</protein>
<dbReference type="EMBL" id="LR031569">
    <property type="protein sequence ID" value="VDC66512.1"/>
    <property type="molecule type" value="Genomic_DNA"/>
</dbReference>
<dbReference type="PROSITE" id="PS50076">
    <property type="entry name" value="DNAJ_2"/>
    <property type="match status" value="1"/>
</dbReference>
<dbReference type="SMART" id="SM00271">
    <property type="entry name" value="DnaJ"/>
    <property type="match status" value="1"/>
</dbReference>
<sequence length="383" mass="43131">MGVDYYNILKVNHSATDDDLKKAYKRLAMIWHPDKNPSARRDEAEAKFKRISEAYDVLSDPQKRQIYDLYGEEGLKSGKIPNSSSYEASSSSSRPPHFFHHHRQHPPNAASFRFNPRDAEDIYAEIFGSEAPGGHRTFRDGSFRNAHSSELRKAPAVENPLPCSLEDLCKGVKKKMRLSRNVYDASGYVFFSSWVVNDCSCLSKIELLKNVAKVVVLPPCVRIHRGEFLSCFISVLKMRVVEEILPIEIKPGWKKGTKLTFPKKGNEEPGIIPADIIFVVEEKPHPLYKRDGNDLLVNQEITLLEALTGKTLDLTTLDGKSLMIPLTDIINPEHEIVVPNEGMPISKEPGKKGNLRLKLNVRYPSKLTAEQKSELKRVLGGVS</sequence>
<gene>
    <name evidence="4" type="ORF">BRAA06T25052Z</name>
</gene>
<dbReference type="InterPro" id="IPR002939">
    <property type="entry name" value="DnaJ_C"/>
</dbReference>
<dbReference type="InterPro" id="IPR051339">
    <property type="entry name" value="DnaJ_subfamily_B"/>
</dbReference>
<dbReference type="InterPro" id="IPR036869">
    <property type="entry name" value="J_dom_sf"/>
</dbReference>
<feature type="domain" description="J" evidence="3">
    <location>
        <begin position="4"/>
        <end position="71"/>
    </location>
</feature>
<name>A0A3P5YFK0_BRACM</name>
<dbReference type="Gene3D" id="2.60.260.20">
    <property type="entry name" value="Urease metallochaperone UreE, N-terminal domain"/>
    <property type="match status" value="2"/>
</dbReference>
<dbReference type="InterPro" id="IPR018253">
    <property type="entry name" value="DnaJ_domain_CS"/>
</dbReference>
<evidence type="ECO:0000313" key="4">
    <source>
        <dbReference type="EMBL" id="VDC66512.1"/>
    </source>
</evidence>
<dbReference type="GO" id="GO:0006457">
    <property type="term" value="P:protein folding"/>
    <property type="evidence" value="ECO:0007669"/>
    <property type="project" value="InterPro"/>
</dbReference>
<dbReference type="PANTHER" id="PTHR24078:SF524">
    <property type="entry name" value="DNAJ HEAT SHOCK FAMILY PROTEIN"/>
    <property type="match status" value="1"/>
</dbReference>
<dbReference type="InterPro" id="IPR008971">
    <property type="entry name" value="HSP40/DnaJ_pept-bd"/>
</dbReference>
<proteinExistence type="predicted"/>